<feature type="domain" description="CoA-binding" evidence="1">
    <location>
        <begin position="7"/>
        <end position="103"/>
    </location>
</feature>
<dbReference type="EMBL" id="DRSQ01000245">
    <property type="protein sequence ID" value="HHE33219.1"/>
    <property type="molecule type" value="Genomic_DNA"/>
</dbReference>
<accession>A0A7C5HDL1</accession>
<evidence type="ECO:0000313" key="2">
    <source>
        <dbReference type="EMBL" id="HHE33219.1"/>
    </source>
</evidence>
<dbReference type="InterPro" id="IPR003781">
    <property type="entry name" value="CoA-bd"/>
</dbReference>
<dbReference type="Proteomes" id="UP000886058">
    <property type="component" value="Unassembled WGS sequence"/>
</dbReference>
<dbReference type="InterPro" id="IPR036291">
    <property type="entry name" value="NAD(P)-bd_dom_sf"/>
</dbReference>
<dbReference type="Gene3D" id="3.40.50.720">
    <property type="entry name" value="NAD(P)-binding Rossmann-like Domain"/>
    <property type="match status" value="1"/>
</dbReference>
<comment type="caution">
    <text evidence="2">The sequence shown here is derived from an EMBL/GenBank/DDBJ whole genome shotgun (WGS) entry which is preliminary data.</text>
</comment>
<dbReference type="Pfam" id="PF13380">
    <property type="entry name" value="CoA_binding_2"/>
    <property type="match status" value="1"/>
</dbReference>
<dbReference type="AlphaFoldDB" id="A0A7C5HDL1"/>
<dbReference type="PANTHER" id="PTHR33303:SF2">
    <property type="entry name" value="COA-BINDING DOMAIN-CONTAINING PROTEIN"/>
    <property type="match status" value="1"/>
</dbReference>
<dbReference type="PANTHER" id="PTHR33303">
    <property type="entry name" value="CYTOPLASMIC PROTEIN-RELATED"/>
    <property type="match status" value="1"/>
</dbReference>
<evidence type="ECO:0000259" key="1">
    <source>
        <dbReference type="SMART" id="SM00881"/>
    </source>
</evidence>
<protein>
    <submittedName>
        <fullName evidence="2">CoA-binding protein</fullName>
    </submittedName>
</protein>
<name>A0A7C5HDL1_9CHLB</name>
<dbReference type="SMART" id="SM00881">
    <property type="entry name" value="CoA_binding"/>
    <property type="match status" value="1"/>
</dbReference>
<dbReference type="SUPFAM" id="SSF51735">
    <property type="entry name" value="NAD(P)-binding Rossmann-fold domains"/>
    <property type="match status" value="1"/>
</dbReference>
<reference evidence="2" key="1">
    <citation type="journal article" date="2020" name="mSystems">
        <title>Genome- and Community-Level Interaction Insights into Carbon Utilization and Element Cycling Functions of Hydrothermarchaeota in Hydrothermal Sediment.</title>
        <authorList>
            <person name="Zhou Z."/>
            <person name="Liu Y."/>
            <person name="Xu W."/>
            <person name="Pan J."/>
            <person name="Luo Z.H."/>
            <person name="Li M."/>
        </authorList>
    </citation>
    <scope>NUCLEOTIDE SEQUENCE [LARGE SCALE GENOMIC DNA]</scope>
    <source>
        <strain evidence="2">HyVt-633</strain>
    </source>
</reference>
<organism evidence="2">
    <name type="scientific">Chlorobaculum parvum</name>
    <dbReference type="NCBI Taxonomy" id="274539"/>
    <lineage>
        <taxon>Bacteria</taxon>
        <taxon>Pseudomonadati</taxon>
        <taxon>Chlorobiota</taxon>
        <taxon>Chlorobiia</taxon>
        <taxon>Chlorobiales</taxon>
        <taxon>Chlorobiaceae</taxon>
        <taxon>Chlorobaculum</taxon>
    </lineage>
</organism>
<gene>
    <name evidence="2" type="ORF">ENL07_11565</name>
</gene>
<sequence length="134" mass="14682">MDIATILTNYRHVAIVGLSDKHDRPGHAVARYLIHAGFTIYPVNPSASSVLGHECWPSLSAIPEEKRNLIEIVVIFRKPQDVPPVVDEAIAIGAKGVWMQLGITNEVAAEKACNAGLNVIQNRCISVEHQRLEP</sequence>
<proteinExistence type="predicted"/>